<dbReference type="Proteomes" id="UP000000226">
    <property type="component" value="Chromosome 5"/>
</dbReference>
<dbReference type="OrthoDB" id="619536at2759"/>
<dbReference type="Gramene" id="ESW21832">
    <property type="protein sequence ID" value="ESW21832"/>
    <property type="gene ID" value="PHAVU_005G102600g"/>
</dbReference>
<evidence type="ECO:0000313" key="14">
    <source>
        <dbReference type="Proteomes" id="UP000000226"/>
    </source>
</evidence>
<evidence type="ECO:0000256" key="5">
    <source>
        <dbReference type="ARBA" id="ARBA00022679"/>
    </source>
</evidence>
<keyword evidence="14" id="KW-1185">Reference proteome</keyword>
<proteinExistence type="inferred from homology"/>
<comment type="catalytic activity">
    <reaction evidence="9">
        <text>a long chain fatty alcohol + a fatty acyl-CoA = a long-chain alcohol wax ester + CoA</text>
        <dbReference type="Rhea" id="RHEA:38443"/>
        <dbReference type="ChEBI" id="CHEBI:17135"/>
        <dbReference type="ChEBI" id="CHEBI:57287"/>
        <dbReference type="ChEBI" id="CHEBI:77636"/>
        <dbReference type="ChEBI" id="CHEBI:235323"/>
        <dbReference type="EC" id="2.3.1.75"/>
    </reaction>
</comment>
<comment type="pathway">
    <text evidence="3">Glycerolipid metabolism; triacylglycerol biosynthesis.</text>
</comment>
<evidence type="ECO:0000256" key="2">
    <source>
        <dbReference type="ARBA" id="ARBA00004586"/>
    </source>
</evidence>
<evidence type="ECO:0000313" key="13">
    <source>
        <dbReference type="EMBL" id="ESW21832.1"/>
    </source>
</evidence>
<keyword evidence="6" id="KW-0256">Endoplasmic reticulum</keyword>
<dbReference type="PANTHER" id="PTHR31650:SF34">
    <property type="entry name" value="O-ACYLTRANSFERASE WSD1-LIKE ISOFORM X1"/>
    <property type="match status" value="1"/>
</dbReference>
<protein>
    <submittedName>
        <fullName evidence="13">Uncharacterized protein</fullName>
    </submittedName>
</protein>
<comment type="pathway">
    <text evidence="4">Lipid metabolism.</text>
</comment>
<keyword evidence="5" id="KW-0808">Transferase</keyword>
<dbReference type="GO" id="GO:0005789">
    <property type="term" value="C:endoplasmic reticulum membrane"/>
    <property type="evidence" value="ECO:0007669"/>
    <property type="project" value="UniProtKB-SubCell"/>
</dbReference>
<evidence type="ECO:0000256" key="10">
    <source>
        <dbReference type="ARBA" id="ARBA00048109"/>
    </source>
</evidence>
<dbReference type="GO" id="GO:0004144">
    <property type="term" value="F:diacylglycerol O-acyltransferase activity"/>
    <property type="evidence" value="ECO:0007669"/>
    <property type="project" value="UniProtKB-EC"/>
</dbReference>
<evidence type="ECO:0000256" key="1">
    <source>
        <dbReference type="ARBA" id="ARBA00004162"/>
    </source>
</evidence>
<dbReference type="OMA" id="NCMENAY"/>
<evidence type="ECO:0000256" key="6">
    <source>
        <dbReference type="ARBA" id="ARBA00022824"/>
    </source>
</evidence>
<reference evidence="14" key="1">
    <citation type="journal article" date="2014" name="Nat. Genet.">
        <title>A reference genome for common bean and genome-wide analysis of dual domestications.</title>
        <authorList>
            <person name="Schmutz J."/>
            <person name="McClean P.E."/>
            <person name="Mamidi S."/>
            <person name="Wu G.A."/>
            <person name="Cannon S.B."/>
            <person name="Grimwood J."/>
            <person name="Jenkins J."/>
            <person name="Shu S."/>
            <person name="Song Q."/>
            <person name="Chavarro C."/>
            <person name="Torres-Torres M."/>
            <person name="Geffroy V."/>
            <person name="Moghaddam S.M."/>
            <person name="Gao D."/>
            <person name="Abernathy B."/>
            <person name="Barry K."/>
            <person name="Blair M."/>
            <person name="Brick M.A."/>
            <person name="Chovatia M."/>
            <person name="Gepts P."/>
            <person name="Goodstein D.M."/>
            <person name="Gonzales M."/>
            <person name="Hellsten U."/>
            <person name="Hyten D.L."/>
            <person name="Jia G."/>
            <person name="Kelly J.D."/>
            <person name="Kudrna D."/>
            <person name="Lee R."/>
            <person name="Richard M.M."/>
            <person name="Miklas P.N."/>
            <person name="Osorno J.M."/>
            <person name="Rodrigues J."/>
            <person name="Thareau V."/>
            <person name="Urrea C.A."/>
            <person name="Wang M."/>
            <person name="Yu Y."/>
            <person name="Zhang M."/>
            <person name="Wing R.A."/>
            <person name="Cregan P.B."/>
            <person name="Rokhsar D.S."/>
            <person name="Jackson S.A."/>
        </authorList>
    </citation>
    <scope>NUCLEOTIDE SEQUENCE [LARGE SCALE GENOMIC DNA]</scope>
    <source>
        <strain evidence="14">cv. G19833</strain>
    </source>
</reference>
<comment type="catalytic activity">
    <reaction evidence="10">
        <text>an acyl-CoA + a 1,2-diacyl-sn-glycerol = a triacyl-sn-glycerol + CoA</text>
        <dbReference type="Rhea" id="RHEA:10868"/>
        <dbReference type="ChEBI" id="CHEBI:17815"/>
        <dbReference type="ChEBI" id="CHEBI:57287"/>
        <dbReference type="ChEBI" id="CHEBI:58342"/>
        <dbReference type="ChEBI" id="CHEBI:64615"/>
        <dbReference type="EC" id="2.3.1.20"/>
    </reaction>
</comment>
<keyword evidence="7" id="KW-0012">Acyltransferase</keyword>
<organism evidence="13 14">
    <name type="scientific">Phaseolus vulgaris</name>
    <name type="common">Kidney bean</name>
    <name type="synonym">French bean</name>
    <dbReference type="NCBI Taxonomy" id="3885"/>
    <lineage>
        <taxon>Eukaryota</taxon>
        <taxon>Viridiplantae</taxon>
        <taxon>Streptophyta</taxon>
        <taxon>Embryophyta</taxon>
        <taxon>Tracheophyta</taxon>
        <taxon>Spermatophyta</taxon>
        <taxon>Magnoliopsida</taxon>
        <taxon>eudicotyledons</taxon>
        <taxon>Gunneridae</taxon>
        <taxon>Pentapetalae</taxon>
        <taxon>rosids</taxon>
        <taxon>fabids</taxon>
        <taxon>Fabales</taxon>
        <taxon>Fabaceae</taxon>
        <taxon>Papilionoideae</taxon>
        <taxon>50 kb inversion clade</taxon>
        <taxon>NPAAA clade</taxon>
        <taxon>indigoferoid/millettioid clade</taxon>
        <taxon>Phaseoleae</taxon>
        <taxon>Phaseolus</taxon>
    </lineage>
</organism>
<comment type="subcellular location">
    <subcellularLocation>
        <location evidence="1">Cell membrane</location>
        <topology evidence="1">Single-pass membrane protein</topology>
    </subcellularLocation>
    <subcellularLocation>
        <location evidence="2">Endoplasmic reticulum membrane</location>
    </subcellularLocation>
</comment>
<dbReference type="AlphaFoldDB" id="V7BV06"/>
<feature type="domain" description="O-acyltransferase WSD1 C-terminal" evidence="12">
    <location>
        <begin position="311"/>
        <end position="456"/>
    </location>
</feature>
<dbReference type="Pfam" id="PF03007">
    <property type="entry name" value="WS_DGAT_cat"/>
    <property type="match status" value="1"/>
</dbReference>
<dbReference type="eggNOG" id="ENOG502QSH5">
    <property type="taxonomic scope" value="Eukaryota"/>
</dbReference>
<dbReference type="EMBL" id="CM002292">
    <property type="protein sequence ID" value="ESW21832.1"/>
    <property type="molecule type" value="Genomic_DNA"/>
</dbReference>
<dbReference type="InterPro" id="IPR009721">
    <property type="entry name" value="O-acyltransferase_WSD1_C"/>
</dbReference>
<evidence type="ECO:0000256" key="9">
    <source>
        <dbReference type="ARBA" id="ARBA00047604"/>
    </source>
</evidence>
<dbReference type="PANTHER" id="PTHR31650">
    <property type="entry name" value="O-ACYLTRANSFERASE (WSD1-LIKE) FAMILY PROTEIN"/>
    <property type="match status" value="1"/>
</dbReference>
<evidence type="ECO:0000259" key="11">
    <source>
        <dbReference type="Pfam" id="PF03007"/>
    </source>
</evidence>
<evidence type="ECO:0000256" key="7">
    <source>
        <dbReference type="ARBA" id="ARBA00023315"/>
    </source>
</evidence>
<name>V7BV06_PHAVU</name>
<dbReference type="UniPathway" id="UPA00282"/>
<evidence type="ECO:0000256" key="3">
    <source>
        <dbReference type="ARBA" id="ARBA00004771"/>
    </source>
</evidence>
<evidence type="ECO:0000259" key="12">
    <source>
        <dbReference type="Pfam" id="PF06974"/>
    </source>
</evidence>
<accession>V7BV06</accession>
<dbReference type="GO" id="GO:0005886">
    <property type="term" value="C:plasma membrane"/>
    <property type="evidence" value="ECO:0007669"/>
    <property type="project" value="UniProtKB-SubCell"/>
</dbReference>
<dbReference type="Pfam" id="PF06974">
    <property type="entry name" value="WS_DGAT_C"/>
    <property type="match status" value="1"/>
</dbReference>
<evidence type="ECO:0000256" key="4">
    <source>
        <dbReference type="ARBA" id="ARBA00005189"/>
    </source>
</evidence>
<dbReference type="SMR" id="V7BV06"/>
<dbReference type="GO" id="GO:0019432">
    <property type="term" value="P:triglyceride biosynthetic process"/>
    <property type="evidence" value="ECO:0007669"/>
    <property type="project" value="UniProtKB-UniPathway"/>
</dbReference>
<dbReference type="InterPro" id="IPR045034">
    <property type="entry name" value="O-acyltransferase_WSD1-like"/>
</dbReference>
<dbReference type="InterPro" id="IPR004255">
    <property type="entry name" value="O-acyltransferase_WSD1_N"/>
</dbReference>
<gene>
    <name evidence="13" type="ORF">PHAVU_005G102600g</name>
</gene>
<dbReference type="GO" id="GO:0047196">
    <property type="term" value="F:long-chain-alcohol O-fatty-acyltransferase activity"/>
    <property type="evidence" value="ECO:0007669"/>
    <property type="project" value="UniProtKB-EC"/>
</dbReference>
<sequence>MNCFEEDVPMPLSPMADYLSSSLINVFVLCAVESEIPIDDSKFQPLLENKLLPICSRFSCIMVTDKNGKKVWKQVDVNPEDHIKIPKFASTNRTHKLYDECLDGYMSKIANEQLREDQPLWEVHIFNYPTTKAAGTILFKLHHALGDDYSFMATFLSITQSADNPSLPIKLPSSKLVESTSTKGMVKRLSQTASVLLKSAFDFGWSFMKSSLMPDEQTPLRSGHEDVGFRPMSIINVSLSLDSIKEVKNELKVSINDVLVGAIFFGIQLYMKAKNQKSGTSESTALVLLNTRKIRAYKSAKEMHTDSEAPWGNRFHFMHVPIPMLSDNNELNPLEFVLEAKKKINRQRTSLAVPMAGVLLRLLNQIKGPQAATNFLYKTMNNASLSISHMVGPAEKVTLANHPIKGLYFMTVGLSQSITVTITSYMGHLRVGFGVEEGFIDEYQLKSCFETSLQKILEAGKYNLPLGSRL</sequence>
<feature type="domain" description="O-acyltransferase WSD1-like N-terminal" evidence="11">
    <location>
        <begin position="69"/>
        <end position="258"/>
    </location>
</feature>
<comment type="similarity">
    <text evidence="8">In the N-terminal section; belongs to the long-chain O-acyltransferase family.</text>
</comment>
<evidence type="ECO:0000256" key="8">
    <source>
        <dbReference type="ARBA" id="ARBA00024360"/>
    </source>
</evidence>